<feature type="transmembrane region" description="Helical" evidence="2">
    <location>
        <begin position="296"/>
        <end position="316"/>
    </location>
</feature>
<feature type="transmembrane region" description="Helical" evidence="2">
    <location>
        <begin position="123"/>
        <end position="140"/>
    </location>
</feature>
<feature type="region of interest" description="Disordered" evidence="1">
    <location>
        <begin position="457"/>
        <end position="487"/>
    </location>
</feature>
<feature type="region of interest" description="Disordered" evidence="1">
    <location>
        <begin position="364"/>
        <end position="437"/>
    </location>
</feature>
<sequence length="523" mass="54242">MRQLVVTVPVDYEDHVIEALQHVCRLKNITRYSDGVTSRISCYVAAQEAGIVLHELDKVGCGAAYGKVAMLPVQLLKPLPNVRDRNRHLLSLVAKKAWHVRGRMATEEIYTGVASGSELSFDYLAFVVVAGLIAAVGLATNSSVMIVASMLVSPLMGPILAFSFGTSVRDPYLIWKGVVAETVGVMLTFLVGLIVGLAVCIWTGVAHGYQWPTGEMESRGKVSSLVVGVFFAVPSGAGVALSTTQGGTTALVGVAIAASLLPPIVNCGMCLAFAAAGARRVGWQAGQFFRVSGMSLALFVINVGCIYSVCILFFWIKGIKKVRKQLSLYRDLPPIPMKAGPLQQVKADVGVSIASPQMPKHATTAPAVLVGDDKGTAPAGTDRSSAGCGNGGGGGQTPNGGKVVIKVADASAAGGENGGRPGTQQSGSAPGSRHSSAGIVRRTTGLFGSLWRIAGSGLGGGGSGADNTATAPPREGRSVEGAPGQTVRGWGRVRKLVLEDKALQKIPEPGDVESLNSPRVHNI</sequence>
<keyword evidence="2" id="KW-0812">Transmembrane</keyword>
<dbReference type="Proteomes" id="UP001165090">
    <property type="component" value="Unassembled WGS sequence"/>
</dbReference>
<evidence type="ECO:0000256" key="2">
    <source>
        <dbReference type="SAM" id="Phobius"/>
    </source>
</evidence>
<protein>
    <recommendedName>
        <fullName evidence="5">TIGR00341 family protein</fullName>
    </recommendedName>
</protein>
<evidence type="ECO:0008006" key="5">
    <source>
        <dbReference type="Google" id="ProtNLM"/>
    </source>
</evidence>
<keyword evidence="2" id="KW-1133">Transmembrane helix</keyword>
<dbReference type="EMBL" id="BSDZ01000086">
    <property type="protein sequence ID" value="GLI69557.1"/>
    <property type="molecule type" value="Genomic_DNA"/>
</dbReference>
<proteinExistence type="predicted"/>
<feature type="transmembrane region" description="Helical" evidence="2">
    <location>
        <begin position="146"/>
        <end position="166"/>
    </location>
</feature>
<feature type="compositionally biased region" description="Gly residues" evidence="1">
    <location>
        <begin position="388"/>
        <end position="398"/>
    </location>
</feature>
<feature type="transmembrane region" description="Helical" evidence="2">
    <location>
        <begin position="225"/>
        <end position="243"/>
    </location>
</feature>
<feature type="compositionally biased region" description="Polar residues" evidence="1">
    <location>
        <begin position="422"/>
        <end position="435"/>
    </location>
</feature>
<dbReference type="PANTHER" id="PTHR20992">
    <property type="entry name" value="AT15442P-RELATED"/>
    <property type="match status" value="1"/>
</dbReference>
<keyword evidence="4" id="KW-1185">Reference proteome</keyword>
<comment type="caution">
    <text evidence="3">The sequence shown here is derived from an EMBL/GenBank/DDBJ whole genome shotgun (WGS) entry which is preliminary data.</text>
</comment>
<name>A0ABQ5SHW7_9CHLO</name>
<organism evidence="3 4">
    <name type="scientific">Volvox africanus</name>
    <dbReference type="NCBI Taxonomy" id="51714"/>
    <lineage>
        <taxon>Eukaryota</taxon>
        <taxon>Viridiplantae</taxon>
        <taxon>Chlorophyta</taxon>
        <taxon>core chlorophytes</taxon>
        <taxon>Chlorophyceae</taxon>
        <taxon>CS clade</taxon>
        <taxon>Chlamydomonadales</taxon>
        <taxon>Volvocaceae</taxon>
        <taxon>Volvox</taxon>
    </lineage>
</organism>
<accession>A0ABQ5SHW7</accession>
<feature type="transmembrane region" description="Helical" evidence="2">
    <location>
        <begin position="250"/>
        <end position="276"/>
    </location>
</feature>
<reference evidence="3 4" key="1">
    <citation type="journal article" date="2023" name="IScience">
        <title>Expanded male sex-determining region conserved during the evolution of homothallism in the green alga Volvox.</title>
        <authorList>
            <person name="Yamamoto K."/>
            <person name="Matsuzaki R."/>
            <person name="Mahakham W."/>
            <person name="Heman W."/>
            <person name="Sekimoto H."/>
            <person name="Kawachi M."/>
            <person name="Minakuchi Y."/>
            <person name="Toyoda A."/>
            <person name="Nozaki H."/>
        </authorList>
    </citation>
    <scope>NUCLEOTIDE SEQUENCE [LARGE SCALE GENOMIC DNA]</scope>
    <source>
        <strain evidence="3 4">NIES-4468</strain>
    </source>
</reference>
<evidence type="ECO:0000256" key="1">
    <source>
        <dbReference type="SAM" id="MobiDB-lite"/>
    </source>
</evidence>
<dbReference type="Pfam" id="PF04087">
    <property type="entry name" value="DUF389"/>
    <property type="match status" value="1"/>
</dbReference>
<evidence type="ECO:0000313" key="4">
    <source>
        <dbReference type="Proteomes" id="UP001165090"/>
    </source>
</evidence>
<evidence type="ECO:0000313" key="3">
    <source>
        <dbReference type="EMBL" id="GLI69557.1"/>
    </source>
</evidence>
<keyword evidence="2" id="KW-0472">Membrane</keyword>
<feature type="transmembrane region" description="Helical" evidence="2">
    <location>
        <begin position="178"/>
        <end position="205"/>
    </location>
</feature>
<dbReference type="PANTHER" id="PTHR20992:SF9">
    <property type="entry name" value="AT15442P-RELATED"/>
    <property type="match status" value="1"/>
</dbReference>
<dbReference type="InterPro" id="IPR005240">
    <property type="entry name" value="DUF389"/>
</dbReference>
<gene>
    <name evidence="3" type="ORF">VaNZ11_014193</name>
</gene>